<gene>
    <name evidence="1" type="ORF">AT959_02130</name>
</gene>
<keyword evidence="2" id="KW-1185">Reference proteome</keyword>
<organism evidence="1 2">
    <name type="scientific">Dechloromonas denitrificans</name>
    <dbReference type="NCBI Taxonomy" id="281362"/>
    <lineage>
        <taxon>Bacteria</taxon>
        <taxon>Pseudomonadati</taxon>
        <taxon>Pseudomonadota</taxon>
        <taxon>Betaproteobacteria</taxon>
        <taxon>Rhodocyclales</taxon>
        <taxon>Azonexaceae</taxon>
        <taxon>Dechloromonas</taxon>
    </lineage>
</organism>
<dbReference type="RefSeq" id="WP_066880063.1">
    <property type="nucleotide sequence ID" value="NZ_LODL01000005.1"/>
</dbReference>
<proteinExistence type="predicted"/>
<evidence type="ECO:0000313" key="2">
    <source>
        <dbReference type="Proteomes" id="UP000070186"/>
    </source>
</evidence>
<reference evidence="1 2" key="1">
    <citation type="submission" date="2015-12" db="EMBL/GenBank/DDBJ databases">
        <title>Nitrous oxide reduction kinetics distinguish bacteria harboring typical versus atypical NosZ.</title>
        <authorList>
            <person name="Yoon S."/>
            <person name="Nissen S."/>
            <person name="Park D."/>
            <person name="Sanford R.A."/>
            <person name="Loeffler F.E."/>
        </authorList>
    </citation>
    <scope>NUCLEOTIDE SEQUENCE [LARGE SCALE GENOMIC DNA]</scope>
    <source>
        <strain evidence="1 2">ATCC BAA-841</strain>
    </source>
</reference>
<sequence length="131" mass="14670">MSMFDNIRCEVPLPDDFEGDPLFQTKDFERVLATHVIRGDGLYLDDGHYETVPKAERPNPDAADGTLEDLKGSLRWAPNLVHHPEAHGIVNFYGDDAAGTLHEYEAKFMDGQLIGIKVRTDFPKADVIDSE</sequence>
<evidence type="ECO:0000313" key="1">
    <source>
        <dbReference type="EMBL" id="KXB32505.1"/>
    </source>
</evidence>
<dbReference type="Proteomes" id="UP000070186">
    <property type="component" value="Unassembled WGS sequence"/>
</dbReference>
<accession>A0A133XNL2</accession>
<dbReference type="AlphaFoldDB" id="A0A133XNL2"/>
<comment type="caution">
    <text evidence="1">The sequence shown here is derived from an EMBL/GenBank/DDBJ whole genome shotgun (WGS) entry which is preliminary data.</text>
</comment>
<name>A0A133XNL2_9RHOO</name>
<dbReference type="EMBL" id="LODL01000005">
    <property type="protein sequence ID" value="KXB32505.1"/>
    <property type="molecule type" value="Genomic_DNA"/>
</dbReference>
<protein>
    <submittedName>
        <fullName evidence="1">Uncharacterized protein</fullName>
    </submittedName>
</protein>